<dbReference type="Proteomes" id="UP000179344">
    <property type="component" value="Unassembled WGS sequence"/>
</dbReference>
<dbReference type="SMART" id="SM00100">
    <property type="entry name" value="cNMP"/>
    <property type="match status" value="1"/>
</dbReference>
<dbReference type="PROSITE" id="PS51063">
    <property type="entry name" value="HTH_CRP_2"/>
    <property type="match status" value="1"/>
</dbReference>
<dbReference type="InterPro" id="IPR014710">
    <property type="entry name" value="RmlC-like_jellyroll"/>
</dbReference>
<dbReference type="InterPro" id="IPR050397">
    <property type="entry name" value="Env_Response_Regulators"/>
</dbReference>
<dbReference type="SUPFAM" id="SSF51206">
    <property type="entry name" value="cAMP-binding domain-like"/>
    <property type="match status" value="1"/>
</dbReference>
<dbReference type="InterPro" id="IPR000595">
    <property type="entry name" value="cNMP-bd_dom"/>
</dbReference>
<dbReference type="PANTHER" id="PTHR24567:SF68">
    <property type="entry name" value="DNA-BINDING TRANSCRIPTIONAL DUAL REGULATOR CRP"/>
    <property type="match status" value="1"/>
</dbReference>
<proteinExistence type="predicted"/>
<evidence type="ECO:0000313" key="6">
    <source>
        <dbReference type="EMBL" id="OGI42930.1"/>
    </source>
</evidence>
<reference evidence="6 7" key="1">
    <citation type="journal article" date="2016" name="Nat. Commun.">
        <title>Thousands of microbial genomes shed light on interconnected biogeochemical processes in an aquifer system.</title>
        <authorList>
            <person name="Anantharaman K."/>
            <person name="Brown C.T."/>
            <person name="Hug L.A."/>
            <person name="Sharon I."/>
            <person name="Castelle C.J."/>
            <person name="Probst A.J."/>
            <person name="Thomas B.C."/>
            <person name="Singh A."/>
            <person name="Wilkins M.J."/>
            <person name="Karaoz U."/>
            <person name="Brodie E.L."/>
            <person name="Williams K.H."/>
            <person name="Hubbard S.S."/>
            <person name="Banfield J.F."/>
        </authorList>
    </citation>
    <scope>NUCLEOTIDE SEQUENCE [LARGE SCALE GENOMIC DNA]</scope>
</reference>
<keyword evidence="1" id="KW-0805">Transcription regulation</keyword>
<dbReference type="InterPro" id="IPR036390">
    <property type="entry name" value="WH_DNA-bd_sf"/>
</dbReference>
<dbReference type="SMART" id="SM00419">
    <property type="entry name" value="HTH_CRP"/>
    <property type="match status" value="1"/>
</dbReference>
<keyword evidence="2" id="KW-0238">DNA-binding</keyword>
<dbReference type="Gene3D" id="2.60.120.10">
    <property type="entry name" value="Jelly Rolls"/>
    <property type="match status" value="1"/>
</dbReference>
<evidence type="ECO:0000313" key="7">
    <source>
        <dbReference type="Proteomes" id="UP000179344"/>
    </source>
</evidence>
<name>A0A1F6TCS7_9PROT</name>
<dbReference type="AlphaFoldDB" id="A0A1F6TCS7"/>
<dbReference type="Pfam" id="PF00027">
    <property type="entry name" value="cNMP_binding"/>
    <property type="match status" value="1"/>
</dbReference>
<feature type="domain" description="HTH crp-type" evidence="5">
    <location>
        <begin position="149"/>
        <end position="222"/>
    </location>
</feature>
<protein>
    <recommendedName>
        <fullName evidence="8">Crp/Fnr family transcriptional regulator</fullName>
    </recommendedName>
</protein>
<evidence type="ECO:0000259" key="4">
    <source>
        <dbReference type="PROSITE" id="PS50042"/>
    </source>
</evidence>
<dbReference type="InterPro" id="IPR018490">
    <property type="entry name" value="cNMP-bd_dom_sf"/>
</dbReference>
<keyword evidence="3" id="KW-0804">Transcription</keyword>
<sequence length="234" mass="26409">MNHKADPALELRRAYLFADLPDEHLRALINQMQEIRMKAGDGLFRHGQPAERFFFLREGLIKLFRLSPEGDEKVIEIVRPGETFAEAVMFMGNQGRYPVSAEAVSDARLYAFDQKAFLKLLRESSDACFGLLASMSRRLHMLVNQIESLTLQNATYRFVAYLLEEIAPDVKAAPELELKTPKAVIAARLAIQPETLSRILAKLRQQGLIAVHGNNIAVRDVQALRNLVQTPPEE</sequence>
<dbReference type="InterPro" id="IPR036388">
    <property type="entry name" value="WH-like_DNA-bd_sf"/>
</dbReference>
<dbReference type="PROSITE" id="PS50042">
    <property type="entry name" value="CNMP_BINDING_3"/>
    <property type="match status" value="1"/>
</dbReference>
<dbReference type="PANTHER" id="PTHR24567">
    <property type="entry name" value="CRP FAMILY TRANSCRIPTIONAL REGULATORY PROTEIN"/>
    <property type="match status" value="1"/>
</dbReference>
<dbReference type="GO" id="GO:0005829">
    <property type="term" value="C:cytosol"/>
    <property type="evidence" value="ECO:0007669"/>
    <property type="project" value="TreeGrafter"/>
</dbReference>
<evidence type="ECO:0000256" key="1">
    <source>
        <dbReference type="ARBA" id="ARBA00023015"/>
    </source>
</evidence>
<comment type="caution">
    <text evidence="6">The sequence shown here is derived from an EMBL/GenBank/DDBJ whole genome shotgun (WGS) entry which is preliminary data.</text>
</comment>
<organism evidence="6 7">
    <name type="scientific">Candidatus Muproteobacteria bacterium RBG_16_65_31</name>
    <dbReference type="NCBI Taxonomy" id="1817759"/>
    <lineage>
        <taxon>Bacteria</taxon>
        <taxon>Pseudomonadati</taxon>
        <taxon>Pseudomonadota</taxon>
        <taxon>Candidatus Muproteobacteria</taxon>
    </lineage>
</organism>
<dbReference type="Gene3D" id="1.10.10.10">
    <property type="entry name" value="Winged helix-like DNA-binding domain superfamily/Winged helix DNA-binding domain"/>
    <property type="match status" value="1"/>
</dbReference>
<evidence type="ECO:0000259" key="5">
    <source>
        <dbReference type="PROSITE" id="PS51063"/>
    </source>
</evidence>
<feature type="domain" description="Cyclic nucleotide-binding" evidence="4">
    <location>
        <begin position="16"/>
        <end position="138"/>
    </location>
</feature>
<dbReference type="GO" id="GO:0003700">
    <property type="term" value="F:DNA-binding transcription factor activity"/>
    <property type="evidence" value="ECO:0007669"/>
    <property type="project" value="TreeGrafter"/>
</dbReference>
<evidence type="ECO:0000256" key="2">
    <source>
        <dbReference type="ARBA" id="ARBA00023125"/>
    </source>
</evidence>
<evidence type="ECO:0000256" key="3">
    <source>
        <dbReference type="ARBA" id="ARBA00023163"/>
    </source>
</evidence>
<dbReference type="Pfam" id="PF13545">
    <property type="entry name" value="HTH_Crp_2"/>
    <property type="match status" value="1"/>
</dbReference>
<accession>A0A1F6TCS7</accession>
<dbReference type="EMBL" id="MFST01000135">
    <property type="protein sequence ID" value="OGI42930.1"/>
    <property type="molecule type" value="Genomic_DNA"/>
</dbReference>
<dbReference type="InterPro" id="IPR012318">
    <property type="entry name" value="HTH_CRP"/>
</dbReference>
<dbReference type="SUPFAM" id="SSF46785">
    <property type="entry name" value="Winged helix' DNA-binding domain"/>
    <property type="match status" value="1"/>
</dbReference>
<gene>
    <name evidence="6" type="ORF">A2V92_00830</name>
</gene>
<evidence type="ECO:0008006" key="8">
    <source>
        <dbReference type="Google" id="ProtNLM"/>
    </source>
</evidence>
<dbReference type="GO" id="GO:0003677">
    <property type="term" value="F:DNA binding"/>
    <property type="evidence" value="ECO:0007669"/>
    <property type="project" value="UniProtKB-KW"/>
</dbReference>
<dbReference type="CDD" id="cd00038">
    <property type="entry name" value="CAP_ED"/>
    <property type="match status" value="1"/>
</dbReference>